<dbReference type="InterPro" id="IPR001387">
    <property type="entry name" value="Cro/C1-type_HTH"/>
</dbReference>
<dbReference type="InterPro" id="IPR010982">
    <property type="entry name" value="Lambda_DNA-bd_dom_sf"/>
</dbReference>
<keyword evidence="9" id="KW-1185">Reference proteome</keyword>
<proteinExistence type="inferred from homology"/>
<dbReference type="SMART" id="SM00530">
    <property type="entry name" value="HTH_XRE"/>
    <property type="match status" value="1"/>
</dbReference>
<dbReference type="SUPFAM" id="SSF48452">
    <property type="entry name" value="TPR-like"/>
    <property type="match status" value="2"/>
</dbReference>
<evidence type="ECO:0000313" key="9">
    <source>
        <dbReference type="Proteomes" id="UP001596002"/>
    </source>
</evidence>
<dbReference type="PROSITE" id="PS50943">
    <property type="entry name" value="HTH_CROC1"/>
    <property type="match status" value="1"/>
</dbReference>
<sequence length="428" mass="48974">MHKTLGQKIKELRRSKKMTQSELGDGLVTPSMISQIEADKASPSHKLLGELAERLGVTIQYFLEDIQAKIAKNGTLKYARMLMEADNFESASQLLGELLSEPIPHLETSLIKLDLAYCLQKQGEIEKALELYEEIVHDSMSKDEPGYAVTALRAMGTVEYERGNLVLANFHWNKAVTIGLRQSQIDVDRISDVMLLLAQSQNKLGDNADALDTLRRVQTFLERSNDMPKLATLSRTFCEVYRDLGLFKKAEEFAHDAIAIYKTLNMRSETTYMKITLAQIMDENGRSDDALRLLEDCLEQADVEVMEVIAHIHSVIAKIFYRLDRYDLAKAHCEKALAFGDNDYETLIQVYRILSNICLKREQYTEGIYNCEQLIYLCQKQHRVAELTRAFTLLSDIYKRQGNYMSATETFQRMQKAVENNLREKTVV</sequence>
<organism evidence="8 9">
    <name type="scientific">Effusibacillus consociatus</name>
    <dbReference type="NCBI Taxonomy" id="1117041"/>
    <lineage>
        <taxon>Bacteria</taxon>
        <taxon>Bacillati</taxon>
        <taxon>Bacillota</taxon>
        <taxon>Bacilli</taxon>
        <taxon>Bacillales</taxon>
        <taxon>Alicyclobacillaceae</taxon>
        <taxon>Effusibacillus</taxon>
    </lineage>
</organism>
<dbReference type="Gene3D" id="1.25.40.10">
    <property type="entry name" value="Tetratricopeptide repeat domain"/>
    <property type="match status" value="3"/>
</dbReference>
<evidence type="ECO:0000256" key="6">
    <source>
        <dbReference type="PROSITE-ProRule" id="PRU00339"/>
    </source>
</evidence>
<dbReference type="RefSeq" id="WP_380025205.1">
    <property type="nucleotide sequence ID" value="NZ_JBHSHC010000052.1"/>
</dbReference>
<dbReference type="InterPro" id="IPR011990">
    <property type="entry name" value="TPR-like_helical_dom_sf"/>
</dbReference>
<comment type="similarity">
    <text evidence="5">Belongs to the Rap family.</text>
</comment>
<dbReference type="Pfam" id="PF17874">
    <property type="entry name" value="TPR_MalT"/>
    <property type="match status" value="1"/>
</dbReference>
<reference evidence="9" key="1">
    <citation type="journal article" date="2019" name="Int. J. Syst. Evol. Microbiol.">
        <title>The Global Catalogue of Microorganisms (GCM) 10K type strain sequencing project: providing services to taxonomists for standard genome sequencing and annotation.</title>
        <authorList>
            <consortium name="The Broad Institute Genomics Platform"/>
            <consortium name="The Broad Institute Genome Sequencing Center for Infectious Disease"/>
            <person name="Wu L."/>
            <person name="Ma J."/>
        </authorList>
    </citation>
    <scope>NUCLEOTIDE SEQUENCE [LARGE SCALE GENOMIC DNA]</scope>
    <source>
        <strain evidence="9">WYCCWR 12678</strain>
    </source>
</reference>
<dbReference type="CDD" id="cd00093">
    <property type="entry name" value="HTH_XRE"/>
    <property type="match status" value="1"/>
</dbReference>
<accession>A0ABV9Q3Q7</accession>
<evidence type="ECO:0000256" key="3">
    <source>
        <dbReference type="ARBA" id="ARBA00022737"/>
    </source>
</evidence>
<name>A0ABV9Q3Q7_9BACL</name>
<protein>
    <submittedName>
        <fullName evidence="8">Helix-turn-helix domain-containing protein</fullName>
    </submittedName>
</protein>
<dbReference type="PROSITE" id="PS50005">
    <property type="entry name" value="TPR"/>
    <property type="match status" value="1"/>
</dbReference>
<keyword evidence="3" id="KW-0677">Repeat</keyword>
<dbReference type="SUPFAM" id="SSF47413">
    <property type="entry name" value="lambda repressor-like DNA-binding domains"/>
    <property type="match status" value="1"/>
</dbReference>
<feature type="repeat" description="TPR" evidence="6">
    <location>
        <begin position="388"/>
        <end position="421"/>
    </location>
</feature>
<dbReference type="PANTHER" id="PTHR46630:SF1">
    <property type="entry name" value="TETRATRICOPEPTIDE REPEAT PROTEIN 29"/>
    <property type="match status" value="1"/>
</dbReference>
<evidence type="ECO:0000259" key="7">
    <source>
        <dbReference type="PROSITE" id="PS50943"/>
    </source>
</evidence>
<dbReference type="SMART" id="SM00028">
    <property type="entry name" value="TPR"/>
    <property type="match status" value="5"/>
</dbReference>
<dbReference type="Gene3D" id="1.10.260.40">
    <property type="entry name" value="lambda repressor-like DNA-binding domains"/>
    <property type="match status" value="1"/>
</dbReference>
<keyword evidence="2" id="KW-0963">Cytoplasm</keyword>
<gene>
    <name evidence="8" type="ORF">ACFO8Q_07905</name>
</gene>
<dbReference type="EMBL" id="JBHSHC010000052">
    <property type="protein sequence ID" value="MFC4767285.1"/>
    <property type="molecule type" value="Genomic_DNA"/>
</dbReference>
<dbReference type="InterPro" id="IPR019734">
    <property type="entry name" value="TPR_rpt"/>
</dbReference>
<evidence type="ECO:0000256" key="1">
    <source>
        <dbReference type="ARBA" id="ARBA00004496"/>
    </source>
</evidence>
<keyword evidence="4 6" id="KW-0802">TPR repeat</keyword>
<dbReference type="Proteomes" id="UP001596002">
    <property type="component" value="Unassembled WGS sequence"/>
</dbReference>
<evidence type="ECO:0000256" key="5">
    <source>
        <dbReference type="ARBA" id="ARBA00038253"/>
    </source>
</evidence>
<evidence type="ECO:0000256" key="2">
    <source>
        <dbReference type="ARBA" id="ARBA00022490"/>
    </source>
</evidence>
<dbReference type="Pfam" id="PF01381">
    <property type="entry name" value="HTH_3"/>
    <property type="match status" value="1"/>
</dbReference>
<dbReference type="PANTHER" id="PTHR46630">
    <property type="entry name" value="TETRATRICOPEPTIDE REPEAT PROTEIN 29"/>
    <property type="match status" value="1"/>
</dbReference>
<evidence type="ECO:0000256" key="4">
    <source>
        <dbReference type="ARBA" id="ARBA00022803"/>
    </source>
</evidence>
<feature type="domain" description="HTH cro/C1-type" evidence="7">
    <location>
        <begin position="9"/>
        <end position="62"/>
    </location>
</feature>
<dbReference type="InterPro" id="IPR041617">
    <property type="entry name" value="TPR_MalT"/>
</dbReference>
<comment type="subcellular location">
    <subcellularLocation>
        <location evidence="1">Cytoplasm</location>
    </subcellularLocation>
</comment>
<dbReference type="InterPro" id="IPR051476">
    <property type="entry name" value="Bac_ResReg_Asp_Phosphatase"/>
</dbReference>
<evidence type="ECO:0000313" key="8">
    <source>
        <dbReference type="EMBL" id="MFC4767285.1"/>
    </source>
</evidence>
<comment type="caution">
    <text evidence="8">The sequence shown here is derived from an EMBL/GenBank/DDBJ whole genome shotgun (WGS) entry which is preliminary data.</text>
</comment>